<dbReference type="EMBL" id="JAHSPG010000008">
    <property type="protein sequence ID" value="MBV4357737.1"/>
    <property type="molecule type" value="Genomic_DNA"/>
</dbReference>
<dbReference type="PANTHER" id="PTHR38477:SF1">
    <property type="entry name" value="MUREIN L,D-TRANSPEPTIDASE CATALYTIC DOMAIN FAMILY PROTEIN"/>
    <property type="match status" value="1"/>
</dbReference>
<organism evidence="1 2">
    <name type="scientific">Pinibacter aurantiacus</name>
    <dbReference type="NCBI Taxonomy" id="2851599"/>
    <lineage>
        <taxon>Bacteria</taxon>
        <taxon>Pseudomonadati</taxon>
        <taxon>Bacteroidota</taxon>
        <taxon>Chitinophagia</taxon>
        <taxon>Chitinophagales</taxon>
        <taxon>Chitinophagaceae</taxon>
        <taxon>Pinibacter</taxon>
    </lineage>
</organism>
<dbReference type="InterPro" id="IPR032676">
    <property type="entry name" value="YkuD_2"/>
</dbReference>
<comment type="caution">
    <text evidence="1">The sequence shown here is derived from an EMBL/GenBank/DDBJ whole genome shotgun (WGS) entry which is preliminary data.</text>
</comment>
<accession>A0A9E2W886</accession>
<dbReference type="PANTHER" id="PTHR38477">
    <property type="entry name" value="HYPOTHETICAL EXPORTED PROTEIN"/>
    <property type="match status" value="1"/>
</dbReference>
<dbReference type="Pfam" id="PF13645">
    <property type="entry name" value="YkuD_2"/>
    <property type="match status" value="1"/>
</dbReference>
<sequence length="236" mass="25804">MLTVPALISGKTRKIRKYSKPAVVAAPATYAAISSSTMAMADQIYDSLELATSGLSEQAFEFAWKGYQKLRAKGMLAKDGILSICDFSQSSRNKRLYVIDLVGMKLLINTYVAHGRNTGGEYAKSFSNNPNSHKSSLGFYVTRSTYSGSHGLSLKIDGVERGFNDKALKRNIVVHGSEYVGTSFIDRNPFSGRSYGCPAVPDDESAEVINSIKDGSCLFIYYPNKTYISKSQLLKG</sequence>
<keyword evidence="2" id="KW-1185">Reference proteome</keyword>
<name>A0A9E2W886_9BACT</name>
<dbReference type="AlphaFoldDB" id="A0A9E2W886"/>
<protein>
    <submittedName>
        <fullName evidence="1">Murein L,D-transpeptidase catalytic domain family protein</fullName>
    </submittedName>
</protein>
<dbReference type="Proteomes" id="UP000812270">
    <property type="component" value="Unassembled WGS sequence"/>
</dbReference>
<evidence type="ECO:0000313" key="1">
    <source>
        <dbReference type="EMBL" id="MBV4357737.1"/>
    </source>
</evidence>
<reference evidence="1" key="1">
    <citation type="submission" date="2021-06" db="EMBL/GenBank/DDBJ databases">
        <authorList>
            <person name="Huq M.A."/>
        </authorList>
    </citation>
    <scope>NUCLEOTIDE SEQUENCE</scope>
    <source>
        <strain evidence="1">MAH-26</strain>
    </source>
</reference>
<proteinExistence type="predicted"/>
<evidence type="ECO:0000313" key="2">
    <source>
        <dbReference type="Proteomes" id="UP000812270"/>
    </source>
</evidence>
<gene>
    <name evidence="1" type="ORF">KTO63_11305</name>
</gene>